<feature type="non-terminal residue" evidence="13">
    <location>
        <position position="1"/>
    </location>
</feature>
<evidence type="ECO:0000256" key="2">
    <source>
        <dbReference type="ARBA" id="ARBA00005349"/>
    </source>
</evidence>
<feature type="domain" description="FAD-binding" evidence="12">
    <location>
        <begin position="340"/>
        <end position="420"/>
    </location>
</feature>
<dbReference type="FunFam" id="3.50.50.60:FF:000021">
    <property type="entry name" value="Ubiquinone biosynthesis monooxygenase COQ6"/>
    <property type="match status" value="1"/>
</dbReference>
<keyword evidence="6" id="KW-0274">FAD</keyword>
<dbReference type="SUPFAM" id="SSF51905">
    <property type="entry name" value="FAD/NAD(P)-binding domain"/>
    <property type="match status" value="1"/>
</dbReference>
<evidence type="ECO:0000256" key="7">
    <source>
        <dbReference type="ARBA" id="ARBA00023002"/>
    </source>
</evidence>
<dbReference type="InterPro" id="IPR018168">
    <property type="entry name" value="Ubi_Hdrlase_CS"/>
</dbReference>
<dbReference type="PANTHER" id="PTHR43876:SF7">
    <property type="entry name" value="UBIQUINONE BIOSYNTHESIS MONOOXYGENASE COQ6, MITOCHONDRIAL"/>
    <property type="match status" value="1"/>
</dbReference>
<dbReference type="GO" id="GO:0006744">
    <property type="term" value="P:ubiquinone biosynthetic process"/>
    <property type="evidence" value="ECO:0007669"/>
    <property type="project" value="UniProtKB-KW"/>
</dbReference>
<dbReference type="AlphaFoldDB" id="A0A4P9ZZ81"/>
<protein>
    <recommendedName>
        <fullName evidence="12">FAD-binding domain-containing protein</fullName>
    </recommendedName>
</protein>
<name>A0A4P9ZZ81_9FUNG</name>
<feature type="compositionally biased region" description="Low complexity" evidence="11">
    <location>
        <begin position="165"/>
        <end position="179"/>
    </location>
</feature>
<keyword evidence="14" id="KW-1185">Reference proteome</keyword>
<keyword evidence="7" id="KW-0560">Oxidoreductase</keyword>
<keyword evidence="10" id="KW-0472">Membrane</keyword>
<evidence type="ECO:0000256" key="4">
    <source>
        <dbReference type="ARBA" id="ARBA00022688"/>
    </source>
</evidence>
<evidence type="ECO:0000256" key="1">
    <source>
        <dbReference type="ARBA" id="ARBA00001974"/>
    </source>
</evidence>
<dbReference type="InterPro" id="IPR051205">
    <property type="entry name" value="UbiH/COQ6_monooxygenase"/>
</dbReference>
<dbReference type="Gene3D" id="3.50.50.60">
    <property type="entry name" value="FAD/NAD(P)-binding domain"/>
    <property type="match status" value="2"/>
</dbReference>
<evidence type="ECO:0000256" key="8">
    <source>
        <dbReference type="ARBA" id="ARBA00023033"/>
    </source>
</evidence>
<proteinExistence type="inferred from homology"/>
<accession>A0A4P9ZZ81</accession>
<organism evidence="13 14">
    <name type="scientific">Dimargaris cristalligena</name>
    <dbReference type="NCBI Taxonomy" id="215637"/>
    <lineage>
        <taxon>Eukaryota</taxon>
        <taxon>Fungi</taxon>
        <taxon>Fungi incertae sedis</taxon>
        <taxon>Zoopagomycota</taxon>
        <taxon>Kickxellomycotina</taxon>
        <taxon>Dimargaritomycetes</taxon>
        <taxon>Dimargaritales</taxon>
        <taxon>Dimargaritaceae</taxon>
        <taxon>Dimargaris</taxon>
    </lineage>
</organism>
<evidence type="ECO:0000256" key="5">
    <source>
        <dbReference type="ARBA" id="ARBA00022792"/>
    </source>
</evidence>
<evidence type="ECO:0000256" key="9">
    <source>
        <dbReference type="ARBA" id="ARBA00023128"/>
    </source>
</evidence>
<dbReference type="Pfam" id="PF01494">
    <property type="entry name" value="FAD_binding_3"/>
    <property type="match status" value="1"/>
</dbReference>
<gene>
    <name evidence="13" type="ORF">BJ085DRAFT_6752</name>
</gene>
<dbReference type="Proteomes" id="UP000268162">
    <property type="component" value="Unassembled WGS sequence"/>
</dbReference>
<dbReference type="InterPro" id="IPR002938">
    <property type="entry name" value="FAD-bd"/>
</dbReference>
<comment type="similarity">
    <text evidence="2">Belongs to the UbiH/COQ6 family.</text>
</comment>
<dbReference type="GO" id="GO:0005739">
    <property type="term" value="C:mitochondrion"/>
    <property type="evidence" value="ECO:0007669"/>
    <property type="project" value="TreeGrafter"/>
</dbReference>
<evidence type="ECO:0000256" key="3">
    <source>
        <dbReference type="ARBA" id="ARBA00022630"/>
    </source>
</evidence>
<dbReference type="InterPro" id="IPR036188">
    <property type="entry name" value="FAD/NAD-bd_sf"/>
</dbReference>
<dbReference type="EMBL" id="ML002301">
    <property type="protein sequence ID" value="RKP39065.1"/>
    <property type="molecule type" value="Genomic_DNA"/>
</dbReference>
<keyword evidence="3" id="KW-0285">Flavoprotein</keyword>
<evidence type="ECO:0000313" key="13">
    <source>
        <dbReference type="EMBL" id="RKP39065.1"/>
    </source>
</evidence>
<keyword evidence="8" id="KW-0503">Monooxygenase</keyword>
<feature type="region of interest" description="Disordered" evidence="11">
    <location>
        <begin position="160"/>
        <end position="189"/>
    </location>
</feature>
<dbReference type="InterPro" id="IPR010971">
    <property type="entry name" value="UbiH/COQ6"/>
</dbReference>
<sequence>KPDLFDVVIVGGGIAGATLARGIGSNPALANRRVALIESSDLNKVRQWDTSPSLAYSNRTVSITPASQSTLVASGIWPHLDATRIQPYTDMKVWDGVSDGRVHFSARDLPELSRAGNRLNQQQPMAWILENLNLHRAALRAVDEVRDRVEIMDQTKVDHISLAQPRSTASPNTTPTTSPGQGGAGSELDWPVLRLSSGRTLQTRLLIGADGANSPVRRFSNIGSAGWNYTQHGIVAMLKLADSDCVNTTAWQRFLPTGPIALLPMPHNHVALVWSMEKDFVPHLKKLPEAEFVQALNVALRLPFEDLDYLLRHIQSPTPSFSMVTEFGAYHHHHQPPWVAQVEPDSRASFPFKLQHADRYIGQRIALVGDAAHTIHPLAGQGLNLGLLDVASITRALESAALNGQDLGDYNSLLGYSSDRYFANLVMIGAVDKLQKLFSTSCGPLAAVRSLGLNAVNHIPVLK</sequence>
<reference evidence="14" key="1">
    <citation type="journal article" date="2018" name="Nat. Microbiol.">
        <title>Leveraging single-cell genomics to expand the fungal tree of life.</title>
        <authorList>
            <person name="Ahrendt S.R."/>
            <person name="Quandt C.A."/>
            <person name="Ciobanu D."/>
            <person name="Clum A."/>
            <person name="Salamov A."/>
            <person name="Andreopoulos B."/>
            <person name="Cheng J.F."/>
            <person name="Woyke T."/>
            <person name="Pelin A."/>
            <person name="Henrissat B."/>
            <person name="Reynolds N.K."/>
            <person name="Benny G.L."/>
            <person name="Smith M.E."/>
            <person name="James T.Y."/>
            <person name="Grigoriev I.V."/>
        </authorList>
    </citation>
    <scope>NUCLEOTIDE SEQUENCE [LARGE SCALE GENOMIC DNA]</scope>
    <source>
        <strain evidence="14">RSA 468</strain>
    </source>
</reference>
<dbReference type="InterPro" id="IPR000689">
    <property type="entry name" value="UbQ_mOase_COQ6"/>
</dbReference>
<evidence type="ECO:0000256" key="10">
    <source>
        <dbReference type="ARBA" id="ARBA00023136"/>
    </source>
</evidence>
<keyword evidence="4" id="KW-0831">Ubiquinone biosynthesis</keyword>
<feature type="non-terminal residue" evidence="13">
    <location>
        <position position="463"/>
    </location>
</feature>
<keyword evidence="5" id="KW-0999">Mitochondrion inner membrane</keyword>
<dbReference type="GO" id="GO:0071949">
    <property type="term" value="F:FAD binding"/>
    <property type="evidence" value="ECO:0007669"/>
    <property type="project" value="InterPro"/>
</dbReference>
<dbReference type="NCBIfam" id="TIGR01988">
    <property type="entry name" value="Ubi-OHases"/>
    <property type="match status" value="1"/>
</dbReference>
<evidence type="ECO:0000259" key="12">
    <source>
        <dbReference type="Pfam" id="PF01494"/>
    </source>
</evidence>
<dbReference type="PROSITE" id="PS01304">
    <property type="entry name" value="UBIH"/>
    <property type="match status" value="1"/>
</dbReference>
<dbReference type="PANTHER" id="PTHR43876">
    <property type="entry name" value="UBIQUINONE BIOSYNTHESIS MONOOXYGENASE COQ6, MITOCHONDRIAL"/>
    <property type="match status" value="1"/>
</dbReference>
<dbReference type="PRINTS" id="PR00420">
    <property type="entry name" value="RNGMNOXGNASE"/>
</dbReference>
<comment type="cofactor">
    <cofactor evidence="1">
        <name>FAD</name>
        <dbReference type="ChEBI" id="CHEBI:57692"/>
    </cofactor>
</comment>
<dbReference type="GO" id="GO:0106364">
    <property type="term" value="F:4-hydroxy-3-all-trans-polyprenylbenzoate oxygenase activity"/>
    <property type="evidence" value="ECO:0007669"/>
    <property type="project" value="InterPro"/>
</dbReference>
<dbReference type="STRING" id="215637.A0A4P9ZZ81"/>
<dbReference type="HAMAP" id="MF_03193">
    <property type="entry name" value="COQ6_monooxygenase"/>
    <property type="match status" value="1"/>
</dbReference>
<evidence type="ECO:0000313" key="14">
    <source>
        <dbReference type="Proteomes" id="UP000268162"/>
    </source>
</evidence>
<evidence type="ECO:0000256" key="11">
    <source>
        <dbReference type="SAM" id="MobiDB-lite"/>
    </source>
</evidence>
<keyword evidence="9" id="KW-0496">Mitochondrion</keyword>
<evidence type="ECO:0000256" key="6">
    <source>
        <dbReference type="ARBA" id="ARBA00022827"/>
    </source>
</evidence>